<feature type="domain" description="Zn(2)-C6 fungal-type" evidence="4">
    <location>
        <begin position="54"/>
        <end position="84"/>
    </location>
</feature>
<organism evidence="5 6">
    <name type="scientific">Coniochaeta ligniaria NRRL 30616</name>
    <dbReference type="NCBI Taxonomy" id="1408157"/>
    <lineage>
        <taxon>Eukaryota</taxon>
        <taxon>Fungi</taxon>
        <taxon>Dikarya</taxon>
        <taxon>Ascomycota</taxon>
        <taxon>Pezizomycotina</taxon>
        <taxon>Sordariomycetes</taxon>
        <taxon>Sordariomycetidae</taxon>
        <taxon>Coniochaetales</taxon>
        <taxon>Coniochaetaceae</taxon>
        <taxon>Coniochaeta</taxon>
    </lineage>
</organism>
<feature type="region of interest" description="Disordered" evidence="3">
    <location>
        <begin position="1"/>
        <end position="45"/>
    </location>
</feature>
<dbReference type="PROSITE" id="PS00463">
    <property type="entry name" value="ZN2_CY6_FUNGAL_1"/>
    <property type="match status" value="1"/>
</dbReference>
<evidence type="ECO:0000256" key="3">
    <source>
        <dbReference type="SAM" id="MobiDB-lite"/>
    </source>
</evidence>
<feature type="compositionally biased region" description="Polar residues" evidence="3">
    <location>
        <begin position="408"/>
        <end position="420"/>
    </location>
</feature>
<dbReference type="PANTHER" id="PTHR47785">
    <property type="entry name" value="ZN(II)2CYS6 TRANSCRIPTION FACTOR (EUROFUNG)-RELATED-RELATED"/>
    <property type="match status" value="1"/>
</dbReference>
<keyword evidence="2" id="KW-0539">Nucleus</keyword>
<dbReference type="InterPro" id="IPR053181">
    <property type="entry name" value="EcdB-like_regulator"/>
</dbReference>
<dbReference type="Gene3D" id="4.10.240.10">
    <property type="entry name" value="Zn(2)-C6 fungal-type DNA-binding domain"/>
    <property type="match status" value="1"/>
</dbReference>
<dbReference type="Pfam" id="PF00172">
    <property type="entry name" value="Zn_clus"/>
    <property type="match status" value="1"/>
</dbReference>
<evidence type="ECO:0000313" key="6">
    <source>
        <dbReference type="Proteomes" id="UP000182658"/>
    </source>
</evidence>
<dbReference type="InterPro" id="IPR036864">
    <property type="entry name" value="Zn2-C6_fun-type_DNA-bd_sf"/>
</dbReference>
<dbReference type="Pfam" id="PF04082">
    <property type="entry name" value="Fungal_trans"/>
    <property type="match status" value="1"/>
</dbReference>
<name>A0A1J7J7U8_9PEZI</name>
<dbReference type="OrthoDB" id="4685598at2759"/>
<evidence type="ECO:0000256" key="2">
    <source>
        <dbReference type="ARBA" id="ARBA00023242"/>
    </source>
</evidence>
<dbReference type="CDD" id="cd00067">
    <property type="entry name" value="GAL4"/>
    <property type="match status" value="1"/>
</dbReference>
<reference evidence="5 6" key="1">
    <citation type="submission" date="2016-10" db="EMBL/GenBank/DDBJ databases">
        <title>Draft genome sequence of Coniochaeta ligniaria NRRL30616, a lignocellulolytic fungus for bioabatement of inhibitors in plant biomass hydrolysates.</title>
        <authorList>
            <consortium name="DOE Joint Genome Institute"/>
            <person name="Jimenez D.J."/>
            <person name="Hector R.E."/>
            <person name="Riley R."/>
            <person name="Sun H."/>
            <person name="Grigoriev I.V."/>
            <person name="Van Elsas J.D."/>
            <person name="Nichols N.N."/>
        </authorList>
    </citation>
    <scope>NUCLEOTIDE SEQUENCE [LARGE SCALE GENOMIC DNA]</scope>
    <source>
        <strain evidence="5 6">NRRL 30616</strain>
    </source>
</reference>
<evidence type="ECO:0000259" key="4">
    <source>
        <dbReference type="PROSITE" id="PS50048"/>
    </source>
</evidence>
<evidence type="ECO:0000313" key="5">
    <source>
        <dbReference type="EMBL" id="OIW35517.1"/>
    </source>
</evidence>
<keyword evidence="1" id="KW-0479">Metal-binding</keyword>
<proteinExistence type="predicted"/>
<gene>
    <name evidence="5" type="ORF">CONLIGDRAFT_676429</name>
</gene>
<feature type="compositionally biased region" description="Polar residues" evidence="3">
    <location>
        <begin position="119"/>
        <end position="136"/>
    </location>
</feature>
<dbReference type="EMBL" id="KV875093">
    <property type="protein sequence ID" value="OIW35517.1"/>
    <property type="molecule type" value="Genomic_DNA"/>
</dbReference>
<dbReference type="GO" id="GO:0008270">
    <property type="term" value="F:zinc ion binding"/>
    <property type="evidence" value="ECO:0007669"/>
    <property type="project" value="InterPro"/>
</dbReference>
<feature type="compositionally biased region" description="Low complexity" evidence="3">
    <location>
        <begin position="376"/>
        <end position="392"/>
    </location>
</feature>
<dbReference type="InterPro" id="IPR007219">
    <property type="entry name" value="XnlR_reg_dom"/>
</dbReference>
<dbReference type="PANTHER" id="PTHR47785:SF3">
    <property type="entry name" value="ZN(2)-C6 FUNGAL-TYPE DOMAIN-CONTAINING PROTEIN"/>
    <property type="match status" value="1"/>
</dbReference>
<dbReference type="InParanoid" id="A0A1J7J7U8"/>
<feature type="region of interest" description="Disordered" evidence="3">
    <location>
        <begin position="115"/>
        <end position="142"/>
    </location>
</feature>
<dbReference type="SUPFAM" id="SSF57701">
    <property type="entry name" value="Zn2/Cys6 DNA-binding domain"/>
    <property type="match status" value="1"/>
</dbReference>
<dbReference type="SMART" id="SM00066">
    <property type="entry name" value="GAL4"/>
    <property type="match status" value="1"/>
</dbReference>
<sequence length="673" mass="73320">MREPLSDSPGGSESAGLGGESENELDAAPSARRRRRGAADQDSRAYRKRRTVLACDVCRSRRTKCDGERPACSFCRASGADCNYRTIREPPPSKLETEISTIRERLDHIEELLAGRPASPSTPTDAHAQRTQSSPAADSHSGREVDIPVMVIKDVGFIKMLGIDADTADHLVSAERGRDPRDRNAAHGGRMLVLQQHRALEALDVFYDKVHIWFPILHPRFREQYLCAINGALPMSAESCLVLIVAATGFLPDVGSLHNSPRPDIGYANAALEMLPLVLVECSITAVQCLVAIALYYCCSVSPLQAYDYVLIASSKIQTLLKTSRRYADSPEETGLVLRAYWAILILEQELSNQVDLPSSRLWDLDDTTPLPPSHSPSWAHPAAPSPVHSHPLNPLQSPATRTEEMHSATTPYNSSPAVDHGSSNYANSLLCVGSSEDSAAAPTDNNSSPSLEEIEFFFLAEISMRRMLHRCTSSTRLHPTRRVPVYAPLVAAELVYQLEKWHCHLPACLRFDLEEEHDEHHHAEEAGVPGGGGALSRLAELLKTQYYSCKVSIYWPAAYQAIQGGEAGGGGDLVLPAVGLFFRSYVRYMLSVSASARHCRPNAWILYVSVFVLTLAASRAASAPCLEAAAPDEIDSCFSLALQVFDGVAGASPSLDHLGRILEGQLQGGGRE</sequence>
<dbReference type="STRING" id="1408157.A0A1J7J7U8"/>
<feature type="region of interest" description="Disordered" evidence="3">
    <location>
        <begin position="373"/>
        <end position="420"/>
    </location>
</feature>
<dbReference type="InterPro" id="IPR001138">
    <property type="entry name" value="Zn2Cys6_DnaBD"/>
</dbReference>
<dbReference type="AlphaFoldDB" id="A0A1J7J7U8"/>
<dbReference type="Proteomes" id="UP000182658">
    <property type="component" value="Unassembled WGS sequence"/>
</dbReference>
<keyword evidence="6" id="KW-1185">Reference proteome</keyword>
<accession>A0A1J7J7U8</accession>
<dbReference type="CDD" id="cd12148">
    <property type="entry name" value="fungal_TF_MHR"/>
    <property type="match status" value="1"/>
</dbReference>
<evidence type="ECO:0000256" key="1">
    <source>
        <dbReference type="ARBA" id="ARBA00022723"/>
    </source>
</evidence>
<dbReference type="GO" id="GO:0000981">
    <property type="term" value="F:DNA-binding transcription factor activity, RNA polymerase II-specific"/>
    <property type="evidence" value="ECO:0007669"/>
    <property type="project" value="InterPro"/>
</dbReference>
<dbReference type="PROSITE" id="PS50048">
    <property type="entry name" value="ZN2_CY6_FUNGAL_2"/>
    <property type="match status" value="1"/>
</dbReference>
<protein>
    <recommendedName>
        <fullName evidence="4">Zn(2)-C6 fungal-type domain-containing protein</fullName>
    </recommendedName>
</protein>